<accession>H1PVQ6</accession>
<dbReference type="AlphaFoldDB" id="H1PVQ6"/>
<gene>
    <name evidence="2" type="ORF">HMPREF0402_02499</name>
</gene>
<dbReference type="HOGENOM" id="CLU_220932_0_0_0"/>
<evidence type="ECO:0000313" key="3">
    <source>
        <dbReference type="Proteomes" id="UP000003233"/>
    </source>
</evidence>
<dbReference type="BioCyc" id="FSP457404-HMP:GTSQ-2524-MONOMER"/>
<proteinExistence type="predicted"/>
<sequence>MEKYLITSLILVAMTFLIVGIAIGVGIGLYLIM</sequence>
<dbReference type="EMBL" id="AGWJ02000023">
    <property type="protein sequence ID" value="EHO79760.1"/>
    <property type="molecule type" value="Genomic_DNA"/>
</dbReference>
<keyword evidence="1" id="KW-0812">Transmembrane</keyword>
<dbReference type="Proteomes" id="UP000003233">
    <property type="component" value="Unassembled WGS sequence"/>
</dbReference>
<protein>
    <submittedName>
        <fullName evidence="2">Uncharacterized protein</fullName>
    </submittedName>
</protein>
<name>H1PVQ6_9FUSO</name>
<evidence type="ECO:0000256" key="1">
    <source>
        <dbReference type="SAM" id="Phobius"/>
    </source>
</evidence>
<organism evidence="2 3">
    <name type="scientific">Fusobacterium ulcerans 12-1B</name>
    <dbReference type="NCBI Taxonomy" id="457404"/>
    <lineage>
        <taxon>Bacteria</taxon>
        <taxon>Fusobacteriati</taxon>
        <taxon>Fusobacteriota</taxon>
        <taxon>Fusobacteriia</taxon>
        <taxon>Fusobacteriales</taxon>
        <taxon>Fusobacteriaceae</taxon>
        <taxon>Fusobacterium</taxon>
    </lineage>
</organism>
<keyword evidence="1" id="KW-1133">Transmembrane helix</keyword>
<keyword evidence="3" id="KW-1185">Reference proteome</keyword>
<keyword evidence="1" id="KW-0472">Membrane</keyword>
<evidence type="ECO:0000313" key="2">
    <source>
        <dbReference type="EMBL" id="EHO79760.1"/>
    </source>
</evidence>
<feature type="transmembrane region" description="Helical" evidence="1">
    <location>
        <begin position="6"/>
        <end position="32"/>
    </location>
</feature>
<reference evidence="2 3" key="1">
    <citation type="submission" date="2012-07" db="EMBL/GenBank/DDBJ databases">
        <title>The Genome Sequence of Fusobacterium ulcerans 12_1B.</title>
        <authorList>
            <consortium name="The Broad Institute Genome Sequencing Platform"/>
            <person name="Earl A."/>
            <person name="Ward D."/>
            <person name="Feldgarden M."/>
            <person name="Gevers D."/>
            <person name="Strauss J."/>
            <person name="Ambrose C.E."/>
            <person name="Allen-Vercoe E."/>
            <person name="Walker B."/>
            <person name="Young S.K."/>
            <person name="Zeng Q."/>
            <person name="Gargeya S."/>
            <person name="Fitzgerald M."/>
            <person name="Haas B."/>
            <person name="Abouelleil A."/>
            <person name="Alvarado L."/>
            <person name="Arachchi H.M."/>
            <person name="Berlin A.M."/>
            <person name="Chapman S.B."/>
            <person name="Goldberg J."/>
            <person name="Griggs A."/>
            <person name="Gujja S."/>
            <person name="Hansen M."/>
            <person name="Howarth C."/>
            <person name="Imamovic A."/>
            <person name="Larimer J."/>
            <person name="McCowen C."/>
            <person name="Montmayeur A."/>
            <person name="Murphy C."/>
            <person name="Neiman D."/>
            <person name="Pearson M."/>
            <person name="Priest M."/>
            <person name="Roberts A."/>
            <person name="Saif S."/>
            <person name="Shea T."/>
            <person name="Sisk P."/>
            <person name="Sykes S."/>
            <person name="Wortman J."/>
            <person name="Nusbaum C."/>
            <person name="Birren B."/>
        </authorList>
    </citation>
    <scope>NUCLEOTIDE SEQUENCE [LARGE SCALE GENOMIC DNA]</scope>
    <source>
        <strain evidence="2 3">12_1B</strain>
    </source>
</reference>
<comment type="caution">
    <text evidence="2">The sequence shown here is derived from an EMBL/GenBank/DDBJ whole genome shotgun (WGS) entry which is preliminary data.</text>
</comment>